<dbReference type="InterPro" id="IPR027417">
    <property type="entry name" value="P-loop_NTPase"/>
</dbReference>
<protein>
    <submittedName>
        <fullName evidence="6">ABC transporter ATP-binding protein</fullName>
    </submittedName>
</protein>
<dbReference type="CDD" id="cd03214">
    <property type="entry name" value="ABC_Iron-Siderophores_B12_Hemin"/>
    <property type="match status" value="1"/>
</dbReference>
<dbReference type="InterPro" id="IPR003439">
    <property type="entry name" value="ABC_transporter-like_ATP-bd"/>
</dbReference>
<dbReference type="GO" id="GO:0016887">
    <property type="term" value="F:ATP hydrolysis activity"/>
    <property type="evidence" value="ECO:0007669"/>
    <property type="project" value="InterPro"/>
</dbReference>
<evidence type="ECO:0000313" key="6">
    <source>
        <dbReference type="EMBL" id="HGE65633.1"/>
    </source>
</evidence>
<accession>A0A7C3UJH6</accession>
<dbReference type="AlphaFoldDB" id="A0A7C3UJH6"/>
<dbReference type="PANTHER" id="PTHR42734">
    <property type="entry name" value="METAL TRANSPORT SYSTEM ATP-BINDING PROTEIN TM_0124-RELATED"/>
    <property type="match status" value="1"/>
</dbReference>
<feature type="domain" description="ABC transporter" evidence="5">
    <location>
        <begin position="2"/>
        <end position="234"/>
    </location>
</feature>
<sequence>MIEVKNLFFGFNLKRVLEDINLEIREGEMVFLLGPNGSGKTTLLRCIAGILKPEGAVYIEGKSLRSISRTELAKILGYVPQRGEISFLTVFDAVLLGRKPHIGWEAKEEDYRVVEEIIRLFGLENLASRKLNELSGGELQLVLIARALAQQPKYILLDEPTNNLDIRNQVGIMKILRRIVRERNISTVITTHDLNLAVSFADRVVLIKNGRVFAQGGVEVINEKNVREVYGVNVRVIRMDGTLLIAPLL</sequence>
<dbReference type="GO" id="GO:0005524">
    <property type="term" value="F:ATP binding"/>
    <property type="evidence" value="ECO:0007669"/>
    <property type="project" value="UniProtKB-KW"/>
</dbReference>
<dbReference type="InterPro" id="IPR003593">
    <property type="entry name" value="AAA+_ATPase"/>
</dbReference>
<dbReference type="InterPro" id="IPR050153">
    <property type="entry name" value="Metal_Ion_Import_ABC"/>
</dbReference>
<dbReference type="Gene3D" id="3.40.50.300">
    <property type="entry name" value="P-loop containing nucleotide triphosphate hydrolases"/>
    <property type="match status" value="1"/>
</dbReference>
<name>A0A7C3UJH6_9EURY</name>
<organism evidence="6">
    <name type="scientific">Geoglobus ahangari</name>
    <dbReference type="NCBI Taxonomy" id="113653"/>
    <lineage>
        <taxon>Archaea</taxon>
        <taxon>Methanobacteriati</taxon>
        <taxon>Methanobacteriota</taxon>
        <taxon>Archaeoglobi</taxon>
        <taxon>Archaeoglobales</taxon>
        <taxon>Archaeoglobaceae</taxon>
        <taxon>Geoglobus</taxon>
    </lineage>
</organism>
<evidence type="ECO:0000256" key="1">
    <source>
        <dbReference type="ARBA" id="ARBA00005417"/>
    </source>
</evidence>
<dbReference type="FunFam" id="3.40.50.300:FF:000134">
    <property type="entry name" value="Iron-enterobactin ABC transporter ATP-binding protein"/>
    <property type="match status" value="1"/>
</dbReference>
<dbReference type="PANTHER" id="PTHR42734:SF6">
    <property type="entry name" value="MOLYBDATE IMPORT ATP-BINDING PROTEIN MOLC"/>
    <property type="match status" value="1"/>
</dbReference>
<gene>
    <name evidence="6" type="ORF">ENX77_00610</name>
</gene>
<proteinExistence type="inferred from homology"/>
<evidence type="ECO:0000256" key="4">
    <source>
        <dbReference type="ARBA" id="ARBA00022840"/>
    </source>
</evidence>
<dbReference type="SMART" id="SM00382">
    <property type="entry name" value="AAA"/>
    <property type="match status" value="1"/>
</dbReference>
<keyword evidence="3" id="KW-0547">Nucleotide-binding</keyword>
<keyword evidence="2" id="KW-0813">Transport</keyword>
<evidence type="ECO:0000259" key="5">
    <source>
        <dbReference type="PROSITE" id="PS50893"/>
    </source>
</evidence>
<dbReference type="SUPFAM" id="SSF52540">
    <property type="entry name" value="P-loop containing nucleoside triphosphate hydrolases"/>
    <property type="match status" value="1"/>
</dbReference>
<evidence type="ECO:0000256" key="3">
    <source>
        <dbReference type="ARBA" id="ARBA00022741"/>
    </source>
</evidence>
<comment type="similarity">
    <text evidence="1">Belongs to the ABC transporter superfamily.</text>
</comment>
<dbReference type="EMBL" id="DTPI01000006">
    <property type="protein sequence ID" value="HGE65633.1"/>
    <property type="molecule type" value="Genomic_DNA"/>
</dbReference>
<dbReference type="InterPro" id="IPR017871">
    <property type="entry name" value="ABC_transporter-like_CS"/>
</dbReference>
<reference evidence="6" key="1">
    <citation type="journal article" date="2020" name="mSystems">
        <title>Genome- and Community-Level Interaction Insights into Carbon Utilization and Element Cycling Functions of Hydrothermarchaeota in Hydrothermal Sediment.</title>
        <authorList>
            <person name="Zhou Z."/>
            <person name="Liu Y."/>
            <person name="Xu W."/>
            <person name="Pan J."/>
            <person name="Luo Z.H."/>
            <person name="Li M."/>
        </authorList>
    </citation>
    <scope>NUCLEOTIDE SEQUENCE [LARGE SCALE GENOMIC DNA]</scope>
    <source>
        <strain evidence="6">SpSt-97</strain>
    </source>
</reference>
<evidence type="ECO:0000256" key="2">
    <source>
        <dbReference type="ARBA" id="ARBA00022448"/>
    </source>
</evidence>
<dbReference type="Pfam" id="PF00005">
    <property type="entry name" value="ABC_tran"/>
    <property type="match status" value="1"/>
</dbReference>
<comment type="caution">
    <text evidence="6">The sequence shown here is derived from an EMBL/GenBank/DDBJ whole genome shotgun (WGS) entry which is preliminary data.</text>
</comment>
<dbReference type="PROSITE" id="PS00211">
    <property type="entry name" value="ABC_TRANSPORTER_1"/>
    <property type="match status" value="1"/>
</dbReference>
<dbReference type="PROSITE" id="PS50893">
    <property type="entry name" value="ABC_TRANSPORTER_2"/>
    <property type="match status" value="1"/>
</dbReference>
<keyword evidence="4 6" id="KW-0067">ATP-binding</keyword>